<protein>
    <submittedName>
        <fullName evidence="1">Uncharacterized protein</fullName>
    </submittedName>
</protein>
<dbReference type="EMBL" id="FO082820">
    <property type="protein sequence ID" value="CCF17781.1"/>
    <property type="molecule type" value="Genomic_DNA"/>
</dbReference>
<dbReference type="AlphaFoldDB" id="L0NAL9"/>
<dbReference type="STRING" id="1125847.NT26_0055"/>
<organism evidence="1 2">
    <name type="scientific">Pseudorhizobium banfieldiae</name>
    <dbReference type="NCBI Taxonomy" id="1125847"/>
    <lineage>
        <taxon>Bacteria</taxon>
        <taxon>Pseudomonadati</taxon>
        <taxon>Pseudomonadota</taxon>
        <taxon>Alphaproteobacteria</taxon>
        <taxon>Hyphomicrobiales</taxon>
        <taxon>Rhizobiaceae</taxon>
        <taxon>Rhizobium/Agrobacterium group</taxon>
        <taxon>Pseudorhizobium</taxon>
    </lineage>
</organism>
<accession>L0NAL9</accession>
<reference evidence="1 2" key="1">
    <citation type="journal article" date="2013" name="Genome Biol. Evol.">
        <title>Life in an arsenic-containing gold mine: genome and physiology of the autotrophic arsenite-oxidizing bacterium rhizobium sp. NT-26.</title>
        <authorList>
            <person name="Andres J."/>
            <person name="Arsene-Ploetze F."/>
            <person name="Barbe V."/>
            <person name="Brochier-Armanet C."/>
            <person name="Cleiss-Arnold J."/>
            <person name="Coppee J.Y."/>
            <person name="Dillies M.A."/>
            <person name="Geist"/>
            <person name="L"/>
            <person name="Joublin A."/>
            <person name="Koechler S."/>
            <person name="Lassalle F."/>
            <person name="Marchal M."/>
            <person name="Medigue C."/>
            <person name="Muller D."/>
            <person name="Nesme X."/>
            <person name="Plewniak F."/>
            <person name="Proux C."/>
            <person name="Ramirez-Bahena M.H."/>
            <person name="Schenowitz C."/>
            <person name="Sismeiro O."/>
            <person name="Vallenet D."/>
            <person name="Santini J.M."/>
            <person name="Bertin P.N."/>
        </authorList>
    </citation>
    <scope>NUCLEOTIDE SEQUENCE [LARGE SCALE GENOMIC DNA]</scope>
    <source>
        <strain evidence="1 2">NT-26</strain>
    </source>
</reference>
<proteinExistence type="predicted"/>
<evidence type="ECO:0000313" key="2">
    <source>
        <dbReference type="Proteomes" id="UP000010792"/>
    </source>
</evidence>
<sequence length="203" mass="22183">MCSQFCERYRQDLPSRDNDIVVSGFHCKPGALPHGLLEASAHAVSLDGVAVLFGHREAGPGWRIRLVPVKDLQKEGAAPAALALAHGKKLRPAFQPPDSRFRFLLGRHCPVVGHVRPLGRETLATTCATSCKNLAATIGRHAGTKAMAALADKLGWLIGTLRHLFKYRGVRPFLIALRQQRFVKTSANSSRSREPGRLNVRGL</sequence>
<dbReference type="Proteomes" id="UP000010792">
    <property type="component" value="Chromosome"/>
</dbReference>
<keyword evidence="2" id="KW-1185">Reference proteome</keyword>
<evidence type="ECO:0000313" key="1">
    <source>
        <dbReference type="EMBL" id="CCF17781.1"/>
    </source>
</evidence>
<name>L0NAL9_9HYPH</name>
<dbReference type="KEGG" id="rht:NT26_0055"/>
<gene>
    <name evidence="1" type="ORF">NT26_0055</name>
</gene>